<dbReference type="Gene3D" id="3.60.10.10">
    <property type="entry name" value="Endonuclease/exonuclease/phosphatase"/>
    <property type="match status" value="1"/>
</dbReference>
<evidence type="ECO:0000256" key="1">
    <source>
        <dbReference type="ARBA" id="ARBA00001936"/>
    </source>
</evidence>
<dbReference type="AlphaFoldDB" id="A0A561S9T9"/>
<dbReference type="PANTHER" id="PTHR15822">
    <property type="entry name" value="TRAF AND TNF RECEPTOR-ASSOCIATED PROTEIN"/>
    <property type="match status" value="1"/>
</dbReference>
<evidence type="ECO:0000259" key="9">
    <source>
        <dbReference type="Pfam" id="PF03372"/>
    </source>
</evidence>
<keyword evidence="3" id="KW-0540">Nuclease</keyword>
<comment type="cofactor">
    <cofactor evidence="2">
        <name>Mg(2+)</name>
        <dbReference type="ChEBI" id="CHEBI:18420"/>
    </cofactor>
</comment>
<dbReference type="OrthoDB" id="3676652at2"/>
<accession>A0A561S9T9</accession>
<dbReference type="GO" id="GO:0046872">
    <property type="term" value="F:metal ion binding"/>
    <property type="evidence" value="ECO:0007669"/>
    <property type="project" value="UniProtKB-KW"/>
</dbReference>
<keyword evidence="4" id="KW-0479">Metal-binding</keyword>
<keyword evidence="10" id="KW-0269">Exonuclease</keyword>
<dbReference type="EMBL" id="VIWT01000009">
    <property type="protein sequence ID" value="TWF71575.1"/>
    <property type="molecule type" value="Genomic_DNA"/>
</dbReference>
<evidence type="ECO:0000313" key="10">
    <source>
        <dbReference type="EMBL" id="TWF71575.1"/>
    </source>
</evidence>
<gene>
    <name evidence="10" type="ORF">FHX73_19205</name>
</gene>
<dbReference type="Pfam" id="PF03372">
    <property type="entry name" value="Exo_endo_phos"/>
    <property type="match status" value="1"/>
</dbReference>
<keyword evidence="7" id="KW-0460">Magnesium</keyword>
<keyword evidence="11" id="KW-1185">Reference proteome</keyword>
<keyword evidence="5" id="KW-0227">DNA damage</keyword>
<dbReference type="PANTHER" id="PTHR15822:SF4">
    <property type="entry name" value="TYROSYL-DNA PHOSPHODIESTERASE 2"/>
    <property type="match status" value="1"/>
</dbReference>
<dbReference type="Proteomes" id="UP000317940">
    <property type="component" value="Unassembled WGS sequence"/>
</dbReference>
<sequence length="265" mass="29739">MTTIRLLTFNTLFRGRARERLRALGAVLERSDYDLVCLQELMSPRNLAALRAVAHSYGYAARARAYPLVRGGLVTLSRTPPQRQHFTPFRPARPLRSEWIMLKGALATEYRVAGQRLVVVNTHLSSNRDDDWSPGNRYTQVQARELARLEELVRATDPSALLVVAGDFNVPRDSSTYQRFTAATGLRDLLAGDREPTYRPTRRWPNPPALDQVLLRAPAGVRVDGTARLVLREAVALADGTEAYLSDHYAIEAVLRIEPAAARRR</sequence>
<evidence type="ECO:0000256" key="5">
    <source>
        <dbReference type="ARBA" id="ARBA00022763"/>
    </source>
</evidence>
<name>A0A561S9T9_9ACTN</name>
<dbReference type="GO" id="GO:0004519">
    <property type="term" value="F:endonuclease activity"/>
    <property type="evidence" value="ECO:0007669"/>
    <property type="project" value="UniProtKB-KW"/>
</dbReference>
<dbReference type="InterPro" id="IPR005135">
    <property type="entry name" value="Endo/exonuclease/phosphatase"/>
</dbReference>
<dbReference type="InterPro" id="IPR051547">
    <property type="entry name" value="TDP2-like"/>
</dbReference>
<dbReference type="GO" id="GO:0006281">
    <property type="term" value="P:DNA repair"/>
    <property type="evidence" value="ECO:0007669"/>
    <property type="project" value="UniProtKB-KW"/>
</dbReference>
<evidence type="ECO:0000256" key="8">
    <source>
        <dbReference type="ARBA" id="ARBA00023204"/>
    </source>
</evidence>
<dbReference type="InterPro" id="IPR036691">
    <property type="entry name" value="Endo/exonu/phosph_ase_sf"/>
</dbReference>
<evidence type="ECO:0000256" key="3">
    <source>
        <dbReference type="ARBA" id="ARBA00022722"/>
    </source>
</evidence>
<evidence type="ECO:0000313" key="11">
    <source>
        <dbReference type="Proteomes" id="UP000317940"/>
    </source>
</evidence>
<evidence type="ECO:0000256" key="2">
    <source>
        <dbReference type="ARBA" id="ARBA00001946"/>
    </source>
</evidence>
<keyword evidence="6" id="KW-0378">Hydrolase</keyword>
<proteinExistence type="predicted"/>
<dbReference type="GO" id="GO:0004527">
    <property type="term" value="F:exonuclease activity"/>
    <property type="evidence" value="ECO:0007669"/>
    <property type="project" value="UniProtKB-KW"/>
</dbReference>
<dbReference type="SUPFAM" id="SSF56219">
    <property type="entry name" value="DNase I-like"/>
    <property type="match status" value="1"/>
</dbReference>
<evidence type="ECO:0000256" key="4">
    <source>
        <dbReference type="ARBA" id="ARBA00022723"/>
    </source>
</evidence>
<reference evidence="10 11" key="1">
    <citation type="submission" date="2019-06" db="EMBL/GenBank/DDBJ databases">
        <title>Sequencing the genomes of 1000 actinobacteria strains.</title>
        <authorList>
            <person name="Klenk H.-P."/>
        </authorList>
    </citation>
    <scope>NUCLEOTIDE SEQUENCE [LARGE SCALE GENOMIC DNA]</scope>
    <source>
        <strain evidence="10 11">DSM 44826</strain>
    </source>
</reference>
<keyword evidence="10" id="KW-0255">Endonuclease</keyword>
<evidence type="ECO:0000256" key="6">
    <source>
        <dbReference type="ARBA" id="ARBA00022801"/>
    </source>
</evidence>
<protein>
    <submittedName>
        <fullName evidence="10">Endonuclease/exonuclease/phosphatase family protein</fullName>
    </submittedName>
</protein>
<organism evidence="10 11">
    <name type="scientific">Kitasatospora viridis</name>
    <dbReference type="NCBI Taxonomy" id="281105"/>
    <lineage>
        <taxon>Bacteria</taxon>
        <taxon>Bacillati</taxon>
        <taxon>Actinomycetota</taxon>
        <taxon>Actinomycetes</taxon>
        <taxon>Kitasatosporales</taxon>
        <taxon>Streptomycetaceae</taxon>
        <taxon>Kitasatospora</taxon>
    </lineage>
</organism>
<dbReference type="RefSeq" id="WP_145911774.1">
    <property type="nucleotide sequence ID" value="NZ_BAAAMZ010000023.1"/>
</dbReference>
<comment type="cofactor">
    <cofactor evidence="1">
        <name>Mn(2+)</name>
        <dbReference type="ChEBI" id="CHEBI:29035"/>
    </cofactor>
</comment>
<evidence type="ECO:0000256" key="7">
    <source>
        <dbReference type="ARBA" id="ARBA00022842"/>
    </source>
</evidence>
<comment type="caution">
    <text evidence="10">The sequence shown here is derived from an EMBL/GenBank/DDBJ whole genome shotgun (WGS) entry which is preliminary data.</text>
</comment>
<keyword evidence="8" id="KW-0234">DNA repair</keyword>
<feature type="domain" description="Endonuclease/exonuclease/phosphatase" evidence="9">
    <location>
        <begin position="7"/>
        <end position="248"/>
    </location>
</feature>